<evidence type="ECO:0000256" key="2">
    <source>
        <dbReference type="ARBA" id="ARBA00022737"/>
    </source>
</evidence>
<dbReference type="Gene3D" id="2.130.10.10">
    <property type="entry name" value="YVTN repeat-like/Quinoprotein amine dehydrogenase"/>
    <property type="match status" value="2"/>
</dbReference>
<gene>
    <name evidence="6" type="ORF">RCL2_002534100</name>
</gene>
<organism evidence="6 7">
    <name type="scientific">Rhizophagus clarus</name>
    <dbReference type="NCBI Taxonomy" id="94130"/>
    <lineage>
        <taxon>Eukaryota</taxon>
        <taxon>Fungi</taxon>
        <taxon>Fungi incertae sedis</taxon>
        <taxon>Mucoromycota</taxon>
        <taxon>Glomeromycotina</taxon>
        <taxon>Glomeromycetes</taxon>
        <taxon>Glomerales</taxon>
        <taxon>Glomeraceae</taxon>
        <taxon>Rhizophagus</taxon>
    </lineage>
</organism>
<feature type="repeat" description="WD" evidence="3">
    <location>
        <begin position="865"/>
        <end position="888"/>
    </location>
</feature>
<dbReference type="Gene3D" id="3.10.310.70">
    <property type="match status" value="1"/>
</dbReference>
<dbReference type="SMART" id="SM00320">
    <property type="entry name" value="WD40"/>
    <property type="match status" value="4"/>
</dbReference>
<keyword evidence="2" id="KW-0677">Repeat</keyword>
<dbReference type="PROSITE" id="PS50294">
    <property type="entry name" value="WD_REPEATS_REGION"/>
    <property type="match status" value="1"/>
</dbReference>
<dbReference type="InterPro" id="IPR036322">
    <property type="entry name" value="WD40_repeat_dom_sf"/>
</dbReference>
<dbReference type="SUPFAM" id="SSF51556">
    <property type="entry name" value="Metallo-dependent hydrolases"/>
    <property type="match status" value="1"/>
</dbReference>
<feature type="compositionally biased region" description="Low complexity" evidence="4">
    <location>
        <begin position="1096"/>
        <end position="1107"/>
    </location>
</feature>
<feature type="repeat" description="WD" evidence="3">
    <location>
        <begin position="703"/>
        <end position="737"/>
    </location>
</feature>
<reference evidence="6" key="1">
    <citation type="submission" date="2019-10" db="EMBL/GenBank/DDBJ databases">
        <title>Conservation and host-specific expression of non-tandemly repeated heterogenous ribosome RNA gene in arbuscular mycorrhizal fungi.</title>
        <authorList>
            <person name="Maeda T."/>
            <person name="Kobayashi Y."/>
            <person name="Nakagawa T."/>
            <person name="Ezawa T."/>
            <person name="Yamaguchi K."/>
            <person name="Bino T."/>
            <person name="Nishimoto Y."/>
            <person name="Shigenobu S."/>
            <person name="Kawaguchi M."/>
        </authorList>
    </citation>
    <scope>NUCLEOTIDE SEQUENCE</scope>
    <source>
        <strain evidence="6">HR1</strain>
    </source>
</reference>
<feature type="compositionally biased region" description="Low complexity" evidence="4">
    <location>
        <begin position="1040"/>
        <end position="1058"/>
    </location>
</feature>
<feature type="compositionally biased region" description="Low complexity" evidence="4">
    <location>
        <begin position="997"/>
        <end position="1018"/>
    </location>
</feature>
<dbReference type="SUPFAM" id="SSF51338">
    <property type="entry name" value="Composite domain of metallo-dependent hydrolases"/>
    <property type="match status" value="1"/>
</dbReference>
<proteinExistence type="predicted"/>
<keyword evidence="1 3" id="KW-0853">WD repeat</keyword>
<dbReference type="InterPro" id="IPR015943">
    <property type="entry name" value="WD40/YVTN_repeat-like_dom_sf"/>
</dbReference>
<comment type="caution">
    <text evidence="6">The sequence shown here is derived from an EMBL/GenBank/DDBJ whole genome shotgun (WGS) entry which is preliminary data.</text>
</comment>
<dbReference type="InterPro" id="IPR013108">
    <property type="entry name" value="Amidohydro_3"/>
</dbReference>
<evidence type="ECO:0000313" key="7">
    <source>
        <dbReference type="Proteomes" id="UP000615446"/>
    </source>
</evidence>
<feature type="compositionally biased region" description="Polar residues" evidence="4">
    <location>
        <begin position="1076"/>
        <end position="1095"/>
    </location>
</feature>
<name>A0A8H3R0D0_9GLOM</name>
<accession>A0A8H3R0D0</accession>
<dbReference type="SUPFAM" id="SSF50978">
    <property type="entry name" value="WD40 repeat-like"/>
    <property type="match status" value="1"/>
</dbReference>
<feature type="region of interest" description="Disordered" evidence="4">
    <location>
        <begin position="968"/>
        <end position="1124"/>
    </location>
</feature>
<dbReference type="Gene3D" id="3.20.20.140">
    <property type="entry name" value="Metal-dependent hydrolases"/>
    <property type="match status" value="1"/>
</dbReference>
<dbReference type="CDD" id="cd01300">
    <property type="entry name" value="YtcJ_like"/>
    <property type="match status" value="1"/>
</dbReference>
<dbReference type="InterPro" id="IPR011059">
    <property type="entry name" value="Metal-dep_hydrolase_composite"/>
</dbReference>
<dbReference type="Pfam" id="PF07969">
    <property type="entry name" value="Amidohydro_3"/>
    <property type="match status" value="1"/>
</dbReference>
<dbReference type="AlphaFoldDB" id="A0A8H3R0D0"/>
<dbReference type="OrthoDB" id="3501663at2759"/>
<dbReference type="GO" id="GO:0016810">
    <property type="term" value="F:hydrolase activity, acting on carbon-nitrogen (but not peptide) bonds"/>
    <property type="evidence" value="ECO:0007669"/>
    <property type="project" value="InterPro"/>
</dbReference>
<dbReference type="PROSITE" id="PS00678">
    <property type="entry name" value="WD_REPEATS_1"/>
    <property type="match status" value="1"/>
</dbReference>
<dbReference type="InterPro" id="IPR001680">
    <property type="entry name" value="WD40_rpt"/>
</dbReference>
<dbReference type="InterPro" id="IPR033932">
    <property type="entry name" value="YtcJ-like"/>
</dbReference>
<dbReference type="PANTHER" id="PTHR22642:SF2">
    <property type="entry name" value="PROTEIN LONG AFTER FAR-RED 3"/>
    <property type="match status" value="1"/>
</dbReference>
<dbReference type="InterPro" id="IPR019775">
    <property type="entry name" value="WD40_repeat_CS"/>
</dbReference>
<feature type="compositionally biased region" description="Polar residues" evidence="4">
    <location>
        <begin position="968"/>
        <end position="996"/>
    </location>
</feature>
<dbReference type="EMBL" id="BLAL01000274">
    <property type="protein sequence ID" value="GES98808.1"/>
    <property type="molecule type" value="Genomic_DNA"/>
</dbReference>
<evidence type="ECO:0000256" key="4">
    <source>
        <dbReference type="SAM" id="MobiDB-lite"/>
    </source>
</evidence>
<dbReference type="Pfam" id="PF00400">
    <property type="entry name" value="WD40"/>
    <property type="match status" value="3"/>
</dbReference>
<feature type="compositionally biased region" description="Low complexity" evidence="4">
    <location>
        <begin position="1065"/>
        <end position="1074"/>
    </location>
</feature>
<dbReference type="PANTHER" id="PTHR22642">
    <property type="entry name" value="IMIDAZOLONEPROPIONASE"/>
    <property type="match status" value="1"/>
</dbReference>
<dbReference type="InterPro" id="IPR032466">
    <property type="entry name" value="Metal_Hydrolase"/>
</dbReference>
<dbReference type="Proteomes" id="UP000615446">
    <property type="component" value="Unassembled WGS sequence"/>
</dbReference>
<evidence type="ECO:0000313" key="6">
    <source>
        <dbReference type="EMBL" id="GES98808.1"/>
    </source>
</evidence>
<dbReference type="Gene3D" id="2.30.40.10">
    <property type="entry name" value="Urease, subunit C, domain 1"/>
    <property type="match status" value="1"/>
</dbReference>
<sequence>MSYSSEPSNGYIIYNANIYTSDDTLPKIESFVVMNGKFVDVGNKIDLMKKWNGLKCIDLQGRTILPGLIDAHVHLMGLGESLLSVNLVGTKSVEEVRERIREYINSHPEINITTDWITGWGWDQTQWKSKSFPTYEDLDCDPFIKKYSISLSRIDGHALLVNKNILDKLVNVPKTVEGGEIGRNRETNELTGIFIDNAMQLIKKIMPLPSEQLLLQQLRSAISKIHSFGLIGVHDAGIPLNILEFFKKVVNEQPEKFNIRNYAMIESLENTYNGDDVEIIEGLGDGRLTVRSVKFFMDGALGSWGAALLEPYSDDPTKQGLLISDPTLLPPVIKKWIDKGFQVNTHCIGDKANQLIINTYEQAFREYVLSQNEDKELTEQEVNDEMKKLAEKVRFRIEHAQILTLEDIKRIGRLNIIPSMQPTHATSDMSYAEQRLGNERIKGAYAWRSLIEAGVKAFPLSSDFPVESVNPFLGIHAAITRKWVNGQSPHGENGWFPSQKLTRQEALKGFTIDAAYAAFNEAIMGSISIGKYADFIVIDRDIMEISESEIVDTQKFIHIKKNKEYVMNFGEIYLFDLTSKRLYITVSLKSALSCYEMENTVELNVNHLMSLKAARNFYENSQPITACDFDCTGEFCVTASADESINLYNCIQGRHKKLILSKKYGVHLTRFTHRHTDIIYASTKENDTLRYLSLHDNQFIRYFEGHQKRVVSLEMSPMSDQFASGAVNEGVRLWDLRQPTFLGFINIENGRPCIAYDPSGIVLAIGLQNHDNVIKLFDIRKFDQAPFTTLNVIDNYALPSSHPRPPIQPEWTSIKFSNDGDKILVTTSGDVHYVTDAYNTDMKRRLIGHVGLNNALQLLGGEETSWTPDGRFVVGGSQDGMINFWDIEAPLKNSMILAEGIDSRPIHTLEYHVRPTQVVRFNPAKLMMVSGCTDLTFWLPSFENPEEEKEITADISMPPTFNFNAPQNIAPPSNDSAITTDVNYNQSTTNNSNGSYDNVAVTAGVVGTTDVNVNNNNDKNNDKDNDNENNNDNYGSGNENASLSNMPSSPLAAPPSTTSREDGDNNFINIIDNGNTDEITTSFDIPTSEASQMIISSNEPENNQSSETQGPSSDGGETDTMKTD</sequence>
<evidence type="ECO:0000256" key="3">
    <source>
        <dbReference type="PROSITE-ProRule" id="PRU00221"/>
    </source>
</evidence>
<feature type="domain" description="Amidohydrolase 3" evidence="5">
    <location>
        <begin position="56"/>
        <end position="554"/>
    </location>
</feature>
<evidence type="ECO:0000259" key="5">
    <source>
        <dbReference type="Pfam" id="PF07969"/>
    </source>
</evidence>
<dbReference type="PROSITE" id="PS50082">
    <property type="entry name" value="WD_REPEATS_2"/>
    <property type="match status" value="2"/>
</dbReference>
<protein>
    <recommendedName>
        <fullName evidence="5">Amidohydrolase 3 domain-containing protein</fullName>
    </recommendedName>
</protein>
<evidence type="ECO:0000256" key="1">
    <source>
        <dbReference type="ARBA" id="ARBA00022574"/>
    </source>
</evidence>